<proteinExistence type="predicted"/>
<dbReference type="AlphaFoldDB" id="A0A1H2CV65"/>
<protein>
    <submittedName>
        <fullName evidence="2">Uncharacterized protein</fullName>
    </submittedName>
</protein>
<feature type="compositionally biased region" description="Basic residues" evidence="1">
    <location>
        <begin position="111"/>
        <end position="121"/>
    </location>
</feature>
<dbReference type="RefSeq" id="WP_092550803.1">
    <property type="nucleotide sequence ID" value="NZ_BOMJ01000003.1"/>
</dbReference>
<name>A0A1H2CV65_9ACTN</name>
<feature type="region of interest" description="Disordered" evidence="1">
    <location>
        <begin position="40"/>
        <end position="121"/>
    </location>
</feature>
<evidence type="ECO:0000313" key="3">
    <source>
        <dbReference type="Proteomes" id="UP000198688"/>
    </source>
</evidence>
<gene>
    <name evidence="2" type="ORF">SAMN04489716_6955</name>
</gene>
<dbReference type="Proteomes" id="UP000198688">
    <property type="component" value="Chromosome I"/>
</dbReference>
<reference evidence="2 3" key="1">
    <citation type="submission" date="2016-10" db="EMBL/GenBank/DDBJ databases">
        <authorList>
            <person name="de Groot N.N."/>
        </authorList>
    </citation>
    <scope>NUCLEOTIDE SEQUENCE [LARGE SCALE GENOMIC DNA]</scope>
    <source>
        <strain evidence="2 3">DSM 43941</strain>
    </source>
</reference>
<evidence type="ECO:0000256" key="1">
    <source>
        <dbReference type="SAM" id="MobiDB-lite"/>
    </source>
</evidence>
<organism evidence="2 3">
    <name type="scientific">Actinoplanes derwentensis</name>
    <dbReference type="NCBI Taxonomy" id="113562"/>
    <lineage>
        <taxon>Bacteria</taxon>
        <taxon>Bacillati</taxon>
        <taxon>Actinomycetota</taxon>
        <taxon>Actinomycetes</taxon>
        <taxon>Micromonosporales</taxon>
        <taxon>Micromonosporaceae</taxon>
        <taxon>Actinoplanes</taxon>
    </lineage>
</organism>
<evidence type="ECO:0000313" key="2">
    <source>
        <dbReference type="EMBL" id="SDT74351.1"/>
    </source>
</evidence>
<accession>A0A1H2CV65</accession>
<feature type="compositionally biased region" description="Acidic residues" evidence="1">
    <location>
        <begin position="42"/>
        <end position="51"/>
    </location>
</feature>
<keyword evidence="3" id="KW-1185">Reference proteome</keyword>
<dbReference type="STRING" id="113562.SAMN04489716_6955"/>
<sequence>MSSIPELAHTVHVGGRAYAAGTIPPVAIARQILNRAAWDGGELPDLDDAEDTEHTAGPADPHVLVSAGFGDNAIPKQGDPAFEGPRTDGLPTDGGPGRAATPLPAAETAARPKRTRRTTTP</sequence>
<feature type="compositionally biased region" description="Low complexity" evidence="1">
    <location>
        <begin position="98"/>
        <end position="109"/>
    </location>
</feature>
<dbReference type="EMBL" id="LT629758">
    <property type="protein sequence ID" value="SDT74351.1"/>
    <property type="molecule type" value="Genomic_DNA"/>
</dbReference>